<comment type="caution">
    <text evidence="2">The sequence shown here is derived from an EMBL/GenBank/DDBJ whole genome shotgun (WGS) entry which is preliminary data.</text>
</comment>
<dbReference type="SUPFAM" id="SSF53335">
    <property type="entry name" value="S-adenosyl-L-methionine-dependent methyltransferases"/>
    <property type="match status" value="1"/>
</dbReference>
<dbReference type="RefSeq" id="WP_266945836.1">
    <property type="nucleotide sequence ID" value="NZ_JAPEMK010000006.1"/>
</dbReference>
<keyword evidence="2" id="KW-0808">Transferase</keyword>
<sequence length="190" mass="20911">MSEFLAILDRAALEIFAGLMNDRREGVRNGLPVANLGTGSGHVTAYLHWLGVDAFGLDADLGEVMQARREYPKLSFDVGRLIPLEISDGALGGLVAWRCFDQLNEVMLELAISEFSRVLSIGGFLLFSFTTGRAEGEAGFLRDNRDPFEQAAQALQLAGFIVDTHMIYRPETGERVRHISIIVRKATGQL</sequence>
<feature type="domain" description="Methyltransferase type 11" evidence="1">
    <location>
        <begin position="35"/>
        <end position="127"/>
    </location>
</feature>
<accession>A0ABU3V5Z0</accession>
<keyword evidence="2" id="KW-0614">Plasmid</keyword>
<dbReference type="EMBL" id="JARAKF010000004">
    <property type="protein sequence ID" value="MDU9001599.1"/>
    <property type="molecule type" value="Genomic_DNA"/>
</dbReference>
<dbReference type="InterPro" id="IPR013216">
    <property type="entry name" value="Methyltransf_11"/>
</dbReference>
<dbReference type="InterPro" id="IPR029063">
    <property type="entry name" value="SAM-dependent_MTases_sf"/>
</dbReference>
<protein>
    <submittedName>
        <fullName evidence="2">Methyltransferase domain-containing protein</fullName>
    </submittedName>
</protein>
<dbReference type="Gene3D" id="3.40.50.150">
    <property type="entry name" value="Vaccinia Virus protein VP39"/>
    <property type="match status" value="1"/>
</dbReference>
<evidence type="ECO:0000313" key="3">
    <source>
        <dbReference type="Proteomes" id="UP001257627"/>
    </source>
</evidence>
<keyword evidence="2" id="KW-0489">Methyltransferase</keyword>
<dbReference type="GO" id="GO:0032259">
    <property type="term" value="P:methylation"/>
    <property type="evidence" value="ECO:0007669"/>
    <property type="project" value="UniProtKB-KW"/>
</dbReference>
<geneLocation type="plasmid" evidence="2">
    <name>unnamed2</name>
</geneLocation>
<organism evidence="2 3">
    <name type="scientific">Streptomyces mirabilis</name>
    <dbReference type="NCBI Taxonomy" id="68239"/>
    <lineage>
        <taxon>Bacteria</taxon>
        <taxon>Bacillati</taxon>
        <taxon>Actinomycetota</taxon>
        <taxon>Actinomycetes</taxon>
        <taxon>Kitasatosporales</taxon>
        <taxon>Streptomycetaceae</taxon>
        <taxon>Streptomyces</taxon>
    </lineage>
</organism>
<dbReference type="Proteomes" id="UP001257627">
    <property type="component" value="Unassembled WGS sequence"/>
</dbReference>
<gene>
    <name evidence="2" type="ORF">PU648_57225</name>
</gene>
<dbReference type="GO" id="GO:0008168">
    <property type="term" value="F:methyltransferase activity"/>
    <property type="evidence" value="ECO:0007669"/>
    <property type="project" value="UniProtKB-KW"/>
</dbReference>
<name>A0ABU3V5Z0_9ACTN</name>
<reference evidence="2 3" key="1">
    <citation type="submission" date="2023-02" db="EMBL/GenBank/DDBJ databases">
        <authorList>
            <person name="Maleckis M."/>
        </authorList>
    </citation>
    <scope>NUCLEOTIDE SEQUENCE [LARGE SCALE GENOMIC DNA]</scope>
    <source>
        <strain evidence="2 3">P8-A2</strain>
        <plasmid evidence="2">unnamed2</plasmid>
    </source>
</reference>
<evidence type="ECO:0000313" key="2">
    <source>
        <dbReference type="EMBL" id="MDU9001599.1"/>
    </source>
</evidence>
<dbReference type="Pfam" id="PF08241">
    <property type="entry name" value="Methyltransf_11"/>
    <property type="match status" value="1"/>
</dbReference>
<proteinExistence type="predicted"/>
<evidence type="ECO:0000259" key="1">
    <source>
        <dbReference type="Pfam" id="PF08241"/>
    </source>
</evidence>
<keyword evidence="3" id="KW-1185">Reference proteome</keyword>